<evidence type="ECO:0000313" key="2">
    <source>
        <dbReference type="EMBL" id="EKD17463.1"/>
    </source>
</evidence>
<protein>
    <submittedName>
        <fullName evidence="2">Uncharacterized protein</fullName>
    </submittedName>
</protein>
<feature type="compositionally biased region" description="Basic and acidic residues" evidence="1">
    <location>
        <begin position="240"/>
        <end position="258"/>
    </location>
</feature>
<proteinExistence type="predicted"/>
<keyword evidence="3" id="KW-1185">Reference proteome</keyword>
<name>K1X9Q7_MARBU</name>
<feature type="region of interest" description="Disordered" evidence="1">
    <location>
        <begin position="240"/>
        <end position="271"/>
    </location>
</feature>
<gene>
    <name evidence="2" type="ORF">MBM_04324</name>
</gene>
<dbReference type="HOGENOM" id="CLU_1027036_0_0_1"/>
<dbReference type="AlphaFoldDB" id="K1X9Q7"/>
<organism evidence="2 3">
    <name type="scientific">Marssonina brunnea f. sp. multigermtubi (strain MB_m1)</name>
    <name type="common">Marssonina leaf spot fungus</name>
    <dbReference type="NCBI Taxonomy" id="1072389"/>
    <lineage>
        <taxon>Eukaryota</taxon>
        <taxon>Fungi</taxon>
        <taxon>Dikarya</taxon>
        <taxon>Ascomycota</taxon>
        <taxon>Pezizomycotina</taxon>
        <taxon>Leotiomycetes</taxon>
        <taxon>Helotiales</taxon>
        <taxon>Drepanopezizaceae</taxon>
        <taxon>Drepanopeziza</taxon>
    </lineage>
</organism>
<evidence type="ECO:0000256" key="1">
    <source>
        <dbReference type="SAM" id="MobiDB-lite"/>
    </source>
</evidence>
<sequence>MSAKCEIQSNPRFETSRDTSHRQKKPRDGRPSSSSTSTIPNSQGALGHALRAFQKSVEQDKAVVPVQAECEDQPAKYFNEFDAVVDCDFDGPILATFVSRLHTGPISGSGNDNRAEWYDLRAAASVLDAPGHQNYIMSVVRKLGSLHKDPQSTACNVKKIYSLEVGVGIDRGEVGKINLLRDFALACVASNNPFERFAPGSKERSECVRVFGEVHLGMELLMLGGGKRWGAKGPWHEDFGREWEREDATVVKEPEDGRGATTSNRDTTEDE</sequence>
<dbReference type="RefSeq" id="XP_007292213.1">
    <property type="nucleotide sequence ID" value="XM_007292151.1"/>
</dbReference>
<dbReference type="InParanoid" id="K1X9Q7"/>
<reference evidence="2 3" key="1">
    <citation type="journal article" date="2012" name="BMC Genomics">
        <title>Sequencing the genome of Marssonina brunnea reveals fungus-poplar co-evolution.</title>
        <authorList>
            <person name="Zhu S."/>
            <person name="Cao Y.-Z."/>
            <person name="Jiang C."/>
            <person name="Tan B.-Y."/>
            <person name="Wang Z."/>
            <person name="Feng S."/>
            <person name="Zhang L."/>
            <person name="Su X.-H."/>
            <person name="Brejova B."/>
            <person name="Vinar T."/>
            <person name="Xu M."/>
            <person name="Wang M.-X."/>
            <person name="Zhang S.-G."/>
            <person name="Huang M.-R."/>
            <person name="Wu R."/>
            <person name="Zhou Y."/>
        </authorList>
    </citation>
    <scope>NUCLEOTIDE SEQUENCE [LARGE SCALE GENOMIC DNA]</scope>
    <source>
        <strain evidence="2 3">MB_m1</strain>
    </source>
</reference>
<dbReference type="Proteomes" id="UP000006753">
    <property type="component" value="Unassembled WGS sequence"/>
</dbReference>
<dbReference type="KEGG" id="mbe:MBM_04324"/>
<evidence type="ECO:0000313" key="3">
    <source>
        <dbReference type="Proteomes" id="UP000006753"/>
    </source>
</evidence>
<dbReference type="GeneID" id="18760259"/>
<accession>K1X9Q7</accession>
<feature type="compositionally biased region" description="Basic and acidic residues" evidence="1">
    <location>
        <begin position="14"/>
        <end position="30"/>
    </location>
</feature>
<dbReference type="EMBL" id="JH921436">
    <property type="protein sequence ID" value="EKD17463.1"/>
    <property type="molecule type" value="Genomic_DNA"/>
</dbReference>
<feature type="region of interest" description="Disordered" evidence="1">
    <location>
        <begin position="1"/>
        <end position="43"/>
    </location>
</feature>